<proteinExistence type="predicted"/>
<keyword evidence="2" id="KW-1185">Reference proteome</keyword>
<gene>
    <name evidence="1" type="ORF">GCM10025870_28950</name>
</gene>
<evidence type="ECO:0000313" key="1">
    <source>
        <dbReference type="EMBL" id="BDZ55822.1"/>
    </source>
</evidence>
<sequence>MRWRRLRAPDLERAFHGVRRQVTESAPSVRELADAYAKRMPRRQVFSHATAAALWGVPLPPLERWGEGRAARPLLDVSVPRGSARPAARGIRGHVIDLDRVAVMELNGLRVVDAASAWVQLGANLGFEDLVAAADFLLTGTEPYDRCPPWCTRADLEDAVARHTGRRGAARLRLALAAARYGSLSRRETFARLDLVAAGLPEPALNHRVALADGTERMIDLAYPEYRVGIEYQSDLHRSPAAWRRDIRRLEMLADAGWTIVQATADDVSGDGRLRGSTAFAERVRARLRSRGWPG</sequence>
<dbReference type="EMBL" id="AP027734">
    <property type="protein sequence ID" value="BDZ55822.1"/>
    <property type="molecule type" value="Genomic_DNA"/>
</dbReference>
<accession>A0ABN6YEE0</accession>
<dbReference type="RefSeq" id="WP_234659481.1">
    <property type="nucleotide sequence ID" value="NZ_AP027734.1"/>
</dbReference>
<dbReference type="SUPFAM" id="SSF52980">
    <property type="entry name" value="Restriction endonuclease-like"/>
    <property type="match status" value="1"/>
</dbReference>
<protein>
    <recommendedName>
        <fullName evidence="3">DUF559 domain-containing protein</fullName>
    </recommendedName>
</protein>
<name>A0ABN6YEE0_9MICO</name>
<evidence type="ECO:0008006" key="3">
    <source>
        <dbReference type="Google" id="ProtNLM"/>
    </source>
</evidence>
<dbReference type="InterPro" id="IPR011335">
    <property type="entry name" value="Restrct_endonuc-II-like"/>
</dbReference>
<reference evidence="2" key="1">
    <citation type="journal article" date="2019" name="Int. J. Syst. Evol. Microbiol.">
        <title>The Global Catalogue of Microorganisms (GCM) 10K type strain sequencing project: providing services to taxonomists for standard genome sequencing and annotation.</title>
        <authorList>
            <consortium name="The Broad Institute Genomics Platform"/>
            <consortium name="The Broad Institute Genome Sequencing Center for Infectious Disease"/>
            <person name="Wu L."/>
            <person name="Ma J."/>
        </authorList>
    </citation>
    <scope>NUCLEOTIDE SEQUENCE [LARGE SCALE GENOMIC DNA]</scope>
    <source>
        <strain evidence="2">NBRC 109019</strain>
    </source>
</reference>
<organism evidence="1 2">
    <name type="scientific">Agromyces marinus</name>
    <dbReference type="NCBI Taxonomy" id="1389020"/>
    <lineage>
        <taxon>Bacteria</taxon>
        <taxon>Bacillati</taxon>
        <taxon>Actinomycetota</taxon>
        <taxon>Actinomycetes</taxon>
        <taxon>Micrococcales</taxon>
        <taxon>Microbacteriaceae</taxon>
        <taxon>Agromyces</taxon>
    </lineage>
</organism>
<evidence type="ECO:0000313" key="2">
    <source>
        <dbReference type="Proteomes" id="UP001321477"/>
    </source>
</evidence>
<dbReference type="Proteomes" id="UP001321477">
    <property type="component" value="Chromosome"/>
</dbReference>